<dbReference type="Gene3D" id="2.40.110.10">
    <property type="entry name" value="Butyryl-CoA Dehydrogenase, subunit A, domain 2"/>
    <property type="match status" value="1"/>
</dbReference>
<dbReference type="GO" id="GO:0016627">
    <property type="term" value="F:oxidoreductase activity, acting on the CH-CH group of donors"/>
    <property type="evidence" value="ECO:0007669"/>
    <property type="project" value="InterPro"/>
</dbReference>
<feature type="domain" description="Acyl-CoA oxidase/dehydrogenase middle" evidence="1">
    <location>
        <begin position="81"/>
        <end position="170"/>
    </location>
</feature>
<dbReference type="RefSeq" id="WP_077116088.1">
    <property type="nucleotide sequence ID" value="NZ_LOKT01000010.1"/>
</dbReference>
<dbReference type="InterPro" id="IPR006091">
    <property type="entry name" value="Acyl-CoA_Oxase/DH_mid-dom"/>
</dbReference>
<evidence type="ECO:0000313" key="3">
    <source>
        <dbReference type="Proteomes" id="UP000188836"/>
    </source>
</evidence>
<organism evidence="2 3">
    <name type="scientific">Nocardia donostiensis</name>
    <dbReference type="NCBI Taxonomy" id="1538463"/>
    <lineage>
        <taxon>Bacteria</taxon>
        <taxon>Bacillati</taxon>
        <taxon>Actinomycetota</taxon>
        <taxon>Actinomycetes</taxon>
        <taxon>Mycobacteriales</taxon>
        <taxon>Nocardiaceae</taxon>
        <taxon>Nocardia</taxon>
    </lineage>
</organism>
<dbReference type="Proteomes" id="UP000188836">
    <property type="component" value="Unassembled WGS sequence"/>
</dbReference>
<gene>
    <name evidence="2" type="ORF">B0T46_09155</name>
</gene>
<dbReference type="InterPro" id="IPR009100">
    <property type="entry name" value="AcylCoA_DH/oxidase_NM_dom_sf"/>
</dbReference>
<reference evidence="2 3" key="1">
    <citation type="journal article" date="2016" name="Antonie Van Leeuwenhoek">
        <title>Nocardia donostiensis sp. nov., isolated from human respiratory specimens.</title>
        <authorList>
            <person name="Ercibengoa M."/>
            <person name="Bell M."/>
            <person name="Marimon J.M."/>
            <person name="Humrighouse B."/>
            <person name="Klenk H.P."/>
            <person name="Potter G."/>
            <person name="Perez-Trallero E."/>
        </authorList>
    </citation>
    <scope>NUCLEOTIDE SEQUENCE [LARGE SCALE GENOMIC DNA]</scope>
    <source>
        <strain evidence="2 3">X1655</strain>
    </source>
</reference>
<dbReference type="STRING" id="1538463.B0T36_16325"/>
<dbReference type="OrthoDB" id="4568976at2"/>
<dbReference type="InterPro" id="IPR046373">
    <property type="entry name" value="Acyl-CoA_Oxase/DH_mid-dom_sf"/>
</dbReference>
<protein>
    <submittedName>
        <fullName evidence="2">Acyl-CoA dehydrogenase</fullName>
    </submittedName>
</protein>
<proteinExistence type="predicted"/>
<dbReference type="SUPFAM" id="SSF56645">
    <property type="entry name" value="Acyl-CoA dehydrogenase NM domain-like"/>
    <property type="match status" value="1"/>
</dbReference>
<keyword evidence="3" id="KW-1185">Reference proteome</keyword>
<dbReference type="Pfam" id="PF02770">
    <property type="entry name" value="Acyl-CoA_dh_M"/>
    <property type="match status" value="1"/>
</dbReference>
<dbReference type="EMBL" id="MUMY01000006">
    <property type="protein sequence ID" value="ONM49087.1"/>
    <property type="molecule type" value="Genomic_DNA"/>
</dbReference>
<sequence>MECVLDHLLSASPHAAPPIDINDAWARHRIARARFANTVDAATAGGFAADRLGYAFLSGYQEAVRALVPGLPAGELVSVCATESGGAHPAAIGTTLTEHDGGWLVDGRKTFATLGTSADRLLVIAGTGAQADGRNRLRAVLVRPDSEGVSVSALPETPFAPEVPHAEITFVRAPGDPLSGDGYLDYLKPFRTIEDIHVLAAVFGWLTGVGRASDWPRSVLESLLARVAAVRGIEGDDPRSPGVHIALTGIFAGVEQLSSELEPWWEQVDPVLRRRWERDRPLLGVAGKVRAKRADAAWRTVGGG</sequence>
<evidence type="ECO:0000313" key="2">
    <source>
        <dbReference type="EMBL" id="ONM49087.1"/>
    </source>
</evidence>
<name>A0A1V2THT7_9NOCA</name>
<dbReference type="AlphaFoldDB" id="A0A1V2THT7"/>
<evidence type="ECO:0000259" key="1">
    <source>
        <dbReference type="Pfam" id="PF02770"/>
    </source>
</evidence>
<comment type="caution">
    <text evidence="2">The sequence shown here is derived from an EMBL/GenBank/DDBJ whole genome shotgun (WGS) entry which is preliminary data.</text>
</comment>
<accession>A0A1V2THT7</accession>